<accession>A0A1I2DU63</accession>
<dbReference type="GO" id="GO:0008233">
    <property type="term" value="F:peptidase activity"/>
    <property type="evidence" value="ECO:0007669"/>
    <property type="project" value="UniProtKB-KW"/>
</dbReference>
<keyword evidence="2 8" id="KW-0645">Protease</keyword>
<evidence type="ECO:0000256" key="6">
    <source>
        <dbReference type="ARBA" id="ARBA00023125"/>
    </source>
</evidence>
<dbReference type="GO" id="GO:0003697">
    <property type="term" value="F:single-stranded DNA binding"/>
    <property type="evidence" value="ECO:0007669"/>
    <property type="project" value="InterPro"/>
</dbReference>
<dbReference type="PANTHER" id="PTHR13604">
    <property type="entry name" value="DC12-RELATED"/>
    <property type="match status" value="1"/>
</dbReference>
<keyword evidence="7" id="KW-0456">Lyase</keyword>
<dbReference type="SUPFAM" id="SSF143081">
    <property type="entry name" value="BB1717-like"/>
    <property type="match status" value="1"/>
</dbReference>
<dbReference type="GO" id="GO:0006508">
    <property type="term" value="P:proteolysis"/>
    <property type="evidence" value="ECO:0007669"/>
    <property type="project" value="UniProtKB-KW"/>
</dbReference>
<reference evidence="10" key="1">
    <citation type="submission" date="2016-10" db="EMBL/GenBank/DDBJ databases">
        <authorList>
            <person name="Varghese N."/>
            <person name="Submissions S."/>
        </authorList>
    </citation>
    <scope>NUCLEOTIDE SEQUENCE [LARGE SCALE GENOMIC DNA]</scope>
    <source>
        <strain evidence="10">DSM 19083</strain>
    </source>
</reference>
<keyword evidence="4 8" id="KW-0378">Hydrolase</keyword>
<dbReference type="Pfam" id="PF02586">
    <property type="entry name" value="SRAP"/>
    <property type="match status" value="1"/>
</dbReference>
<dbReference type="PANTHER" id="PTHR13604:SF0">
    <property type="entry name" value="ABASIC SITE PROCESSING PROTEIN HMCES"/>
    <property type="match status" value="1"/>
</dbReference>
<dbReference type="EMBL" id="FONZ01000001">
    <property type="protein sequence ID" value="SFE83470.1"/>
    <property type="molecule type" value="Genomic_DNA"/>
</dbReference>
<gene>
    <name evidence="9" type="ORF">SAMN04488035_0705</name>
</gene>
<dbReference type="STRING" id="285351.SAMN04488035_0705"/>
<dbReference type="GO" id="GO:0016829">
    <property type="term" value="F:lyase activity"/>
    <property type="evidence" value="ECO:0007669"/>
    <property type="project" value="UniProtKB-KW"/>
</dbReference>
<dbReference type="AlphaFoldDB" id="A0A1I2DU63"/>
<keyword evidence="3" id="KW-0227">DNA damage</keyword>
<protein>
    <recommendedName>
        <fullName evidence="8">Abasic site processing protein</fullName>
        <ecNumber evidence="8">3.4.-.-</ecNumber>
    </recommendedName>
</protein>
<evidence type="ECO:0000256" key="1">
    <source>
        <dbReference type="ARBA" id="ARBA00008136"/>
    </source>
</evidence>
<proteinExistence type="inferred from homology"/>
<evidence type="ECO:0000256" key="2">
    <source>
        <dbReference type="ARBA" id="ARBA00022670"/>
    </source>
</evidence>
<dbReference type="Gene3D" id="3.90.1680.10">
    <property type="entry name" value="SOS response associated peptidase-like"/>
    <property type="match status" value="1"/>
</dbReference>
<organism evidence="9 10">
    <name type="scientific">Flavimobilis marinus</name>
    <dbReference type="NCBI Taxonomy" id="285351"/>
    <lineage>
        <taxon>Bacteria</taxon>
        <taxon>Bacillati</taxon>
        <taxon>Actinomycetota</taxon>
        <taxon>Actinomycetes</taxon>
        <taxon>Micrococcales</taxon>
        <taxon>Jonesiaceae</taxon>
        <taxon>Flavimobilis</taxon>
    </lineage>
</organism>
<evidence type="ECO:0000256" key="7">
    <source>
        <dbReference type="ARBA" id="ARBA00023239"/>
    </source>
</evidence>
<dbReference type="InterPro" id="IPR003738">
    <property type="entry name" value="SRAP"/>
</dbReference>
<sequence>MCGRYASFRQNQDLLDAFKIGRDVPDDPELAQWQASWNVAPTTPVRMVVERVPRREQAAEAAEAADDAAPPVPVRQLRVARWGLVPSWAKDPGIGSRMINARSETLLEKPAFRTALAKHRCLIPADGYYEWRPPAPGAARTAKHPQLIHAPDGGLLAFAGLYEFWRDRTLGEAAPWLVTCTIITTAAEGDMAQIHDRRPAMLTPEAWDAWLDPTTSAPDARALLDARPPELAWHEVSTAVNSVANDGPHLLDPVAPEEQPTLL</sequence>
<evidence type="ECO:0000256" key="4">
    <source>
        <dbReference type="ARBA" id="ARBA00022801"/>
    </source>
</evidence>
<dbReference type="EC" id="3.4.-.-" evidence="8"/>
<name>A0A1I2DU63_9MICO</name>
<dbReference type="InterPro" id="IPR036590">
    <property type="entry name" value="SRAP-like"/>
</dbReference>
<evidence type="ECO:0000256" key="8">
    <source>
        <dbReference type="RuleBase" id="RU364100"/>
    </source>
</evidence>
<comment type="similarity">
    <text evidence="1 8">Belongs to the SOS response-associated peptidase family.</text>
</comment>
<dbReference type="OrthoDB" id="9782620at2"/>
<evidence type="ECO:0000256" key="5">
    <source>
        <dbReference type="ARBA" id="ARBA00023124"/>
    </source>
</evidence>
<dbReference type="Proteomes" id="UP000198520">
    <property type="component" value="Unassembled WGS sequence"/>
</dbReference>
<evidence type="ECO:0000313" key="10">
    <source>
        <dbReference type="Proteomes" id="UP000198520"/>
    </source>
</evidence>
<keyword evidence="6" id="KW-0238">DNA-binding</keyword>
<keyword evidence="5" id="KW-0190">Covalent protein-DNA linkage</keyword>
<evidence type="ECO:0000313" key="9">
    <source>
        <dbReference type="EMBL" id="SFE83470.1"/>
    </source>
</evidence>
<keyword evidence="10" id="KW-1185">Reference proteome</keyword>
<dbReference type="RefSeq" id="WP_093375071.1">
    <property type="nucleotide sequence ID" value="NZ_BNAN01000001.1"/>
</dbReference>
<evidence type="ECO:0000256" key="3">
    <source>
        <dbReference type="ARBA" id="ARBA00022763"/>
    </source>
</evidence>
<dbReference type="GO" id="GO:0106300">
    <property type="term" value="P:protein-DNA covalent cross-linking repair"/>
    <property type="evidence" value="ECO:0007669"/>
    <property type="project" value="InterPro"/>
</dbReference>